<dbReference type="eggNOG" id="COG4223">
    <property type="taxonomic scope" value="Bacteria"/>
</dbReference>
<keyword evidence="2" id="KW-1185">Reference proteome</keyword>
<dbReference type="Proteomes" id="UP000002774">
    <property type="component" value="Chromosome"/>
</dbReference>
<dbReference type="AlphaFoldDB" id="H1YER8"/>
<dbReference type="OrthoDB" id="2972467at2"/>
<reference evidence="1" key="1">
    <citation type="submission" date="2011-09" db="EMBL/GenBank/DDBJ databases">
        <title>The permanent draft genome of Mucilaginibacter paludis DSM 18603.</title>
        <authorList>
            <consortium name="US DOE Joint Genome Institute (JGI-PGF)"/>
            <person name="Lucas S."/>
            <person name="Han J."/>
            <person name="Lapidus A."/>
            <person name="Bruce D."/>
            <person name="Goodwin L."/>
            <person name="Pitluck S."/>
            <person name="Peters L."/>
            <person name="Kyrpides N."/>
            <person name="Mavromatis K."/>
            <person name="Ivanova N."/>
            <person name="Mikhailova N."/>
            <person name="Held B."/>
            <person name="Detter J.C."/>
            <person name="Tapia R."/>
            <person name="Han C."/>
            <person name="Land M."/>
            <person name="Hauser L."/>
            <person name="Markowitz V."/>
            <person name="Cheng J.-F."/>
            <person name="Hugenholtz P."/>
            <person name="Woyke T."/>
            <person name="Wu D."/>
            <person name="Tindall B."/>
            <person name="Brambilla E."/>
            <person name="Klenk H.-P."/>
            <person name="Eisen J.A."/>
        </authorList>
    </citation>
    <scope>NUCLEOTIDE SEQUENCE [LARGE SCALE GENOMIC DNA]</scope>
    <source>
        <strain evidence="1">DSM 18603</strain>
    </source>
</reference>
<evidence type="ECO:0000313" key="2">
    <source>
        <dbReference type="Proteomes" id="UP000002774"/>
    </source>
</evidence>
<dbReference type="RefSeq" id="WP_008503876.1">
    <property type="nucleotide sequence ID" value="NZ_CM001403.1"/>
</dbReference>
<dbReference type="InterPro" id="IPR022385">
    <property type="entry name" value="Rhs_assc_core"/>
</dbReference>
<dbReference type="STRING" id="714943.Mucpa_0134"/>
<accession>H1YER8</accession>
<dbReference type="eggNOG" id="COG3209">
    <property type="taxonomic scope" value="Bacteria"/>
</dbReference>
<name>H1YER8_9SPHI</name>
<sequence>MNRYTGSQLLYDNKKQDAHYEYYLHGPLARLELGDQYGKVQGIDYAYTLQGWLKGVNGQQLNPQTDMGADGYTGHSDNGSIARDAYGYALGYYRGDYRPIGGTTYTAFNLPYQNQTGDITGQNLYNGNISNSTLAISALNSGAPAGYTYHYDQLNRLKNTRQHNGISGTSWNRNSITANYAEDLSYDANGNIQTVNRNSNAGNMDNLFYRYSMDANGYTSSNRLNAVTDIASDGAYTDDLKNQTDATNYHYDAIGNLIHDTQSGIDSINWTVYGKIQSIYKTTGGISYTYNPAGQRISKTAGNKTTWYVRDAQGNTLALYDSLTIAGSSTMWREQHLYGSSRLGIWTPNINANQGNSITVWDTLGRKYYELNNHLGNVLATLTDRRVQQDNGNAASPDYLADVATAQDYYPFGSLMPGRQYTANGVNYRYSFNGKEDDKDITGGGQDYGARIYDKRLGRFLSVDPIAKQYPELTPYQFGSNSPIQNIDLDGLEGAWNGAWLLKQGYETLKNWWNSESVASNVIVVGTGTRLGMLPTTYKEKEKNGTAVIMLMAFSLDNAKSEMYTKAIASSVTDKVPEVTKPAVTTTNQQATAINNGNTEAAESNTTALNPLQTGPYKILKAQNAKSGFSMDHIPSFGSLKRTEEQRLGRSLTALEESTLKENSLTLAIKTKMHMKTSETFGGRNTAVRQKADSQNPLEAIRSNVNAYRPELLKQGYSNKDIDLVIQDLSVPFKSIVPLK</sequence>
<protein>
    <submittedName>
        <fullName evidence="1">RHS repeat-associated core domain-containing protein</fullName>
    </submittedName>
</protein>
<dbReference type="Gene3D" id="2.180.10.10">
    <property type="entry name" value="RHS repeat-associated core"/>
    <property type="match status" value="1"/>
</dbReference>
<evidence type="ECO:0000313" key="1">
    <source>
        <dbReference type="EMBL" id="EHQ24335.1"/>
    </source>
</evidence>
<gene>
    <name evidence="1" type="ORF">Mucpa_0134</name>
</gene>
<proteinExistence type="predicted"/>
<organism evidence="1 2">
    <name type="scientific">Mucilaginibacter paludis DSM 18603</name>
    <dbReference type="NCBI Taxonomy" id="714943"/>
    <lineage>
        <taxon>Bacteria</taxon>
        <taxon>Pseudomonadati</taxon>
        <taxon>Bacteroidota</taxon>
        <taxon>Sphingobacteriia</taxon>
        <taxon>Sphingobacteriales</taxon>
        <taxon>Sphingobacteriaceae</taxon>
        <taxon>Mucilaginibacter</taxon>
    </lineage>
</organism>
<dbReference type="EMBL" id="CM001403">
    <property type="protein sequence ID" value="EHQ24335.1"/>
    <property type="molecule type" value="Genomic_DNA"/>
</dbReference>
<dbReference type="HOGENOM" id="CLU_374994_0_0_10"/>
<dbReference type="NCBIfam" id="TIGR03696">
    <property type="entry name" value="Rhs_assc_core"/>
    <property type="match status" value="1"/>
</dbReference>